<feature type="domain" description="UvrD-like helicase C-terminal" evidence="1">
    <location>
        <begin position="574"/>
        <end position="620"/>
    </location>
</feature>
<comment type="caution">
    <text evidence="2">The sequence shown here is derived from an EMBL/GenBank/DDBJ whole genome shotgun (WGS) entry which is preliminary data.</text>
</comment>
<evidence type="ECO:0000259" key="1">
    <source>
        <dbReference type="Pfam" id="PF13538"/>
    </source>
</evidence>
<protein>
    <submittedName>
        <fullName evidence="2">ATP-binding domain-containing protein</fullName>
    </submittedName>
</protein>
<name>A0ABT0MER4_9GAMM</name>
<dbReference type="SUPFAM" id="SSF52540">
    <property type="entry name" value="P-loop containing nucleoside triphosphate hydrolases"/>
    <property type="match status" value="1"/>
</dbReference>
<keyword evidence="2" id="KW-0067">ATP-binding</keyword>
<organism evidence="2 3">
    <name type="scientific">Luteimonas galliterrae</name>
    <dbReference type="NCBI Taxonomy" id="2940486"/>
    <lineage>
        <taxon>Bacteria</taxon>
        <taxon>Pseudomonadati</taxon>
        <taxon>Pseudomonadota</taxon>
        <taxon>Gammaproteobacteria</taxon>
        <taxon>Lysobacterales</taxon>
        <taxon>Lysobacteraceae</taxon>
        <taxon>Luteimonas</taxon>
    </lineage>
</organism>
<keyword evidence="2" id="KW-0547">Nucleotide-binding</keyword>
<evidence type="ECO:0000313" key="3">
    <source>
        <dbReference type="Proteomes" id="UP001431217"/>
    </source>
</evidence>
<dbReference type="RefSeq" id="WP_249470381.1">
    <property type="nucleotide sequence ID" value="NZ_JAMBEP010000001.1"/>
</dbReference>
<sequence length="709" mass="79469">MLDLVFGKKSDPRAVEALVDAVRDQPWTGTLYVGYPVFAGEDTSAVTDALLTTLEHGIVVFDLSSHEFIDLQPAELTAAVLYRQKELRRKLNSRLVAQEELVKDDGVTLAFTINCLTLVADDLGPNVPASVITPQRLVDTIRQLPPMPEQYYRPMNAAVQKTAALRPRKKRLNVRNPNSMGASIKSLESQIANLDKWQKKTAIESPDGPQRIRGLAGSGKTIILALKAAYLHANDPDADIVVTFNTRSLYQQFKNLIRRFYFDQTNDEPDWEKLRVLHAWGSNSEPGLYSSVAAAAGTTPVPFGAARYKYGYSEAFTGVTSELVSHLRRVNFRPVYDYLLIDEAQDFPASFFQLAFLVTKDPKRLVWAYDELQNLNDSNMPTISQLFGLDTNGNPNVEINNEEGKPQQDILLPICYRNPSWLLTMALGLGLGIKRPNRQYAQMFGDPDFWKEIGYDDANGQPGFGREVRLVRDPERSAQFFSDVLTPADSVSWRVFANAEEQIEWIAADINRVMKHEELDANDILIVIPDSINSPAIGDSLSQALARYSVNSHIIGVTASRDVVFVDGSVAMSGIYRAKGNEAPLVYVVGAEYCYGAVELSRRRNMLFTALTRAKAWVRVCGVGPHMQMLANEMEQISAENYELRFTYPTLPEIQRLKSSYREKTAKEKRAVKGEIRHTERLLQRLMNGEIDMSDLPPGLAELLRKGIQ</sequence>
<gene>
    <name evidence="2" type="ORF">M2650_01665</name>
</gene>
<proteinExistence type="predicted"/>
<dbReference type="Gene3D" id="3.40.50.300">
    <property type="entry name" value="P-loop containing nucleotide triphosphate hydrolases"/>
    <property type="match status" value="2"/>
</dbReference>
<dbReference type="Pfam" id="PF13538">
    <property type="entry name" value="UvrD_C_2"/>
    <property type="match status" value="1"/>
</dbReference>
<accession>A0ABT0MER4</accession>
<dbReference type="InterPro" id="IPR027785">
    <property type="entry name" value="UvrD-like_helicase_C"/>
</dbReference>
<dbReference type="EMBL" id="JAMBEP010000001">
    <property type="protein sequence ID" value="MCL1633354.1"/>
    <property type="molecule type" value="Genomic_DNA"/>
</dbReference>
<dbReference type="GO" id="GO:0005524">
    <property type="term" value="F:ATP binding"/>
    <property type="evidence" value="ECO:0007669"/>
    <property type="project" value="UniProtKB-KW"/>
</dbReference>
<evidence type="ECO:0000313" key="2">
    <source>
        <dbReference type="EMBL" id="MCL1633354.1"/>
    </source>
</evidence>
<dbReference type="InterPro" id="IPR027417">
    <property type="entry name" value="P-loop_NTPase"/>
</dbReference>
<reference evidence="2 3" key="1">
    <citation type="submission" date="2022-05" db="EMBL/GenBank/DDBJ databases">
        <title>Luteimonas sp. SX5, whole genome shotgun sequencing project.</title>
        <authorList>
            <person name="Zhao G."/>
            <person name="Shen L."/>
        </authorList>
    </citation>
    <scope>NUCLEOTIDE SEQUENCE [LARGE SCALE GENOMIC DNA]</scope>
    <source>
        <strain evidence="2 3">SX5</strain>
    </source>
</reference>
<keyword evidence="3" id="KW-1185">Reference proteome</keyword>
<dbReference type="Proteomes" id="UP001431217">
    <property type="component" value="Unassembled WGS sequence"/>
</dbReference>